<organism evidence="1">
    <name type="scientific">marine sediment metagenome</name>
    <dbReference type="NCBI Taxonomy" id="412755"/>
    <lineage>
        <taxon>unclassified sequences</taxon>
        <taxon>metagenomes</taxon>
        <taxon>ecological metagenomes</taxon>
    </lineage>
</organism>
<dbReference type="Gene3D" id="3.40.50.720">
    <property type="entry name" value="NAD(P)-binding Rossmann-like Domain"/>
    <property type="match status" value="1"/>
</dbReference>
<evidence type="ECO:0008006" key="2">
    <source>
        <dbReference type="Google" id="ProtNLM"/>
    </source>
</evidence>
<name>A0A0F8Y615_9ZZZZ</name>
<comment type="caution">
    <text evidence="1">The sequence shown here is derived from an EMBL/GenBank/DDBJ whole genome shotgun (WGS) entry which is preliminary data.</text>
</comment>
<dbReference type="AlphaFoldDB" id="A0A0F8Y615"/>
<gene>
    <name evidence="1" type="ORF">LCGC14_2937830</name>
</gene>
<sequence length="153" mass="17481">PRHGDNRPSKVVVTNRSKPRLEEMQRIHRQLDYGVACEYHHCPTFEENDRVLATIRPSSLVMNATGLGKDRPGSPITDDGPFPEKGLAWDFNYRGDLKFLHQANAQQESRNLTVEDGWIYFVHGWSQVIAEVFHIEIGPEKIEELSCIAAEVR</sequence>
<accession>A0A0F8Y615</accession>
<proteinExistence type="predicted"/>
<protein>
    <recommendedName>
        <fullName evidence="2">Shikimate dehydrogenase</fullName>
    </recommendedName>
</protein>
<evidence type="ECO:0000313" key="1">
    <source>
        <dbReference type="EMBL" id="KKK69060.1"/>
    </source>
</evidence>
<feature type="non-terminal residue" evidence="1">
    <location>
        <position position="1"/>
    </location>
</feature>
<reference evidence="1" key="1">
    <citation type="journal article" date="2015" name="Nature">
        <title>Complex archaea that bridge the gap between prokaryotes and eukaryotes.</title>
        <authorList>
            <person name="Spang A."/>
            <person name="Saw J.H."/>
            <person name="Jorgensen S.L."/>
            <person name="Zaremba-Niedzwiedzka K."/>
            <person name="Martijn J."/>
            <person name="Lind A.E."/>
            <person name="van Eijk R."/>
            <person name="Schleper C."/>
            <person name="Guy L."/>
            <person name="Ettema T.J."/>
        </authorList>
    </citation>
    <scope>NUCLEOTIDE SEQUENCE</scope>
</reference>
<dbReference type="EMBL" id="LAZR01058835">
    <property type="protein sequence ID" value="KKK69060.1"/>
    <property type="molecule type" value="Genomic_DNA"/>
</dbReference>